<organism evidence="2 3">
    <name type="scientific">Ktedonosporobacter rubrisoli</name>
    <dbReference type="NCBI Taxonomy" id="2509675"/>
    <lineage>
        <taxon>Bacteria</taxon>
        <taxon>Bacillati</taxon>
        <taxon>Chloroflexota</taxon>
        <taxon>Ktedonobacteria</taxon>
        <taxon>Ktedonobacterales</taxon>
        <taxon>Ktedonosporobacteraceae</taxon>
        <taxon>Ktedonosporobacter</taxon>
    </lineage>
</organism>
<sequence length="357" mass="39200">MEANTHSINPGSLPRWPGLIASLAGLWSLLYGAAHLYWLFGGDGYPFKHQANLGLFSAMITYLPRELGAALFVGLCLLGIFASIAMQQGRSKSILRRLLPLYAWGMAAALLLFVPDIDLISTMAYVFRGEFGWSWPLTNQVICIIGAFCWGFTALAYQRRTRQACEYCGRSSESQEFILVRWGSLLTYLAALAPLPYTIFRWGQAFGIPIGANPTYMQQFNTQFSLTALVFGAVCAGGGLLTLGLIQPWGERFPRWFPFIRGKRVPILLAVIPASLVAIAATAAGLIFTFSFCVVTLHLSPPDVIQLDPNIILGTIGPMLLWIPWGILLGLATIAYYYRRRGPCIHCGRGATPKAIA</sequence>
<feature type="transmembrane region" description="Helical" evidence="1">
    <location>
        <begin position="20"/>
        <end position="40"/>
    </location>
</feature>
<feature type="transmembrane region" description="Helical" evidence="1">
    <location>
        <begin position="319"/>
        <end position="338"/>
    </location>
</feature>
<feature type="transmembrane region" description="Helical" evidence="1">
    <location>
        <begin position="178"/>
        <end position="199"/>
    </location>
</feature>
<feature type="transmembrane region" description="Helical" evidence="1">
    <location>
        <begin position="267"/>
        <end position="299"/>
    </location>
</feature>
<protein>
    <recommendedName>
        <fullName evidence="4">DUF3995 domain-containing protein</fullName>
    </recommendedName>
</protein>
<dbReference type="Proteomes" id="UP000290365">
    <property type="component" value="Chromosome"/>
</dbReference>
<evidence type="ECO:0000256" key="1">
    <source>
        <dbReference type="SAM" id="Phobius"/>
    </source>
</evidence>
<keyword evidence="1" id="KW-1133">Transmembrane helix</keyword>
<dbReference type="OrthoDB" id="2717873at2"/>
<dbReference type="EMBL" id="CP035758">
    <property type="protein sequence ID" value="QBD77796.1"/>
    <property type="molecule type" value="Genomic_DNA"/>
</dbReference>
<proteinExistence type="predicted"/>
<evidence type="ECO:0000313" key="2">
    <source>
        <dbReference type="EMBL" id="QBD77796.1"/>
    </source>
</evidence>
<dbReference type="AlphaFoldDB" id="A0A4P6JSG5"/>
<feature type="transmembrane region" description="Helical" evidence="1">
    <location>
        <begin position="67"/>
        <end position="86"/>
    </location>
</feature>
<dbReference type="RefSeq" id="WP_129888849.1">
    <property type="nucleotide sequence ID" value="NZ_CP035758.1"/>
</dbReference>
<gene>
    <name evidence="2" type="ORF">EPA93_18075</name>
</gene>
<keyword evidence="1" id="KW-0812">Transmembrane</keyword>
<accession>A0A4P6JSG5</accession>
<feature type="transmembrane region" description="Helical" evidence="1">
    <location>
        <begin position="224"/>
        <end position="246"/>
    </location>
</feature>
<reference evidence="2 3" key="1">
    <citation type="submission" date="2019-01" db="EMBL/GenBank/DDBJ databases">
        <title>Ktedonosporobacter rubrisoli SCAWS-G2.</title>
        <authorList>
            <person name="Huang Y."/>
            <person name="Yan B."/>
        </authorList>
    </citation>
    <scope>NUCLEOTIDE SEQUENCE [LARGE SCALE GENOMIC DNA]</scope>
    <source>
        <strain evidence="2 3">SCAWS-G2</strain>
    </source>
</reference>
<evidence type="ECO:0000313" key="3">
    <source>
        <dbReference type="Proteomes" id="UP000290365"/>
    </source>
</evidence>
<feature type="transmembrane region" description="Helical" evidence="1">
    <location>
        <begin position="98"/>
        <end position="117"/>
    </location>
</feature>
<keyword evidence="1" id="KW-0472">Membrane</keyword>
<evidence type="ECO:0008006" key="4">
    <source>
        <dbReference type="Google" id="ProtNLM"/>
    </source>
</evidence>
<dbReference type="KEGG" id="kbs:EPA93_18075"/>
<feature type="transmembrane region" description="Helical" evidence="1">
    <location>
        <begin position="137"/>
        <end position="157"/>
    </location>
</feature>
<keyword evidence="3" id="KW-1185">Reference proteome</keyword>
<name>A0A4P6JSG5_KTERU</name>